<dbReference type="PANTHER" id="PTHR30448">
    <property type="entry name" value="RNASE ADAPTER PROTEIN RAPZ"/>
    <property type="match status" value="1"/>
</dbReference>
<evidence type="ECO:0000256" key="1">
    <source>
        <dbReference type="ARBA" id="ARBA00022741"/>
    </source>
</evidence>
<dbReference type="SUPFAM" id="SSF52540">
    <property type="entry name" value="P-loop containing nucleoside triphosphate hydrolases"/>
    <property type="match status" value="1"/>
</dbReference>
<proteinExistence type="inferred from homology"/>
<keyword evidence="3" id="KW-0342">GTP-binding</keyword>
<dbReference type="NCBIfam" id="NF003828">
    <property type="entry name" value="PRK05416.1"/>
    <property type="match status" value="1"/>
</dbReference>
<name>A0A6J6NNG4_9ZZZZ</name>
<dbReference type="Pfam" id="PF03668">
    <property type="entry name" value="RapZ-like_N"/>
    <property type="match status" value="1"/>
</dbReference>
<dbReference type="Pfam" id="PF22740">
    <property type="entry name" value="PapZ_C"/>
    <property type="match status" value="1"/>
</dbReference>
<dbReference type="InterPro" id="IPR053931">
    <property type="entry name" value="RapZ_C"/>
</dbReference>
<dbReference type="Gene3D" id="3.40.50.300">
    <property type="entry name" value="P-loop containing nucleotide triphosphate hydrolases"/>
    <property type="match status" value="1"/>
</dbReference>
<dbReference type="InterPro" id="IPR053930">
    <property type="entry name" value="RapZ-like_N"/>
</dbReference>
<feature type="domain" description="RapZ C-terminal" evidence="5">
    <location>
        <begin position="164"/>
        <end position="288"/>
    </location>
</feature>
<dbReference type="GO" id="GO:0005525">
    <property type="term" value="F:GTP binding"/>
    <property type="evidence" value="ECO:0007669"/>
    <property type="project" value="UniProtKB-KW"/>
</dbReference>
<evidence type="ECO:0000256" key="2">
    <source>
        <dbReference type="ARBA" id="ARBA00022840"/>
    </source>
</evidence>
<dbReference type="HAMAP" id="MF_00636">
    <property type="entry name" value="RapZ_like"/>
    <property type="match status" value="1"/>
</dbReference>
<feature type="domain" description="RapZ-like N-terminal" evidence="4">
    <location>
        <begin position="6"/>
        <end position="158"/>
    </location>
</feature>
<dbReference type="InterPro" id="IPR005337">
    <property type="entry name" value="RapZ-like"/>
</dbReference>
<organism evidence="6">
    <name type="scientific">freshwater metagenome</name>
    <dbReference type="NCBI Taxonomy" id="449393"/>
    <lineage>
        <taxon>unclassified sequences</taxon>
        <taxon>metagenomes</taxon>
        <taxon>ecological metagenomes</taxon>
    </lineage>
</organism>
<evidence type="ECO:0000256" key="3">
    <source>
        <dbReference type="ARBA" id="ARBA00023134"/>
    </source>
</evidence>
<dbReference type="PANTHER" id="PTHR30448:SF0">
    <property type="entry name" value="RNASE ADAPTER PROTEIN RAPZ"/>
    <property type="match status" value="1"/>
</dbReference>
<keyword evidence="1" id="KW-0547">Nucleotide-binding</keyword>
<reference evidence="6" key="1">
    <citation type="submission" date="2020-05" db="EMBL/GenBank/DDBJ databases">
        <authorList>
            <person name="Chiriac C."/>
            <person name="Salcher M."/>
            <person name="Ghai R."/>
            <person name="Kavagutti S V."/>
        </authorList>
    </citation>
    <scope>NUCLEOTIDE SEQUENCE</scope>
</reference>
<protein>
    <submittedName>
        <fullName evidence="6">Unannotated protein</fullName>
    </submittedName>
</protein>
<accession>A0A6J6NNG4</accession>
<dbReference type="EMBL" id="CAEZXQ010000020">
    <property type="protein sequence ID" value="CAB4688291.1"/>
    <property type="molecule type" value="Genomic_DNA"/>
</dbReference>
<evidence type="ECO:0000259" key="4">
    <source>
        <dbReference type="Pfam" id="PF03668"/>
    </source>
</evidence>
<dbReference type="EMBL" id="CAFBQQ010000001">
    <property type="protein sequence ID" value="CAB5057344.1"/>
    <property type="molecule type" value="Genomic_DNA"/>
</dbReference>
<evidence type="ECO:0000313" key="6">
    <source>
        <dbReference type="EMBL" id="CAB4688291.1"/>
    </source>
</evidence>
<sequence length="292" mass="32367">MKGDTEILIITGMSGAGRSTVAHSLEDLGWYVVDNLPPALLSNLIELVTTSVKKVAVVVDVRGRAFFGDLTKSLADLAEQGISRKILFVDAADDVLVRRFESTRRPHPLQGSDRILDGIAKERDRLREVRDAADLVIDSSALNIHQLEKKIADNFHEDSGADLRVNILSFGYKYGIPVDADLVVDCRFIANPHWVPELRPLSGLDKPVSDAVLSNENVQEFLDRYQALFETMALGFITEGRKFLTLAIGCTGGKHRSVAVTVELVKRLTQCEKLSSFKIETQAMHRDLGREI</sequence>
<dbReference type="InterPro" id="IPR027417">
    <property type="entry name" value="P-loop_NTPase"/>
</dbReference>
<dbReference type="AlphaFoldDB" id="A0A6J6NNG4"/>
<evidence type="ECO:0000313" key="7">
    <source>
        <dbReference type="EMBL" id="CAB5057344.1"/>
    </source>
</evidence>
<gene>
    <name evidence="6" type="ORF">UFOPK2576_00265</name>
    <name evidence="7" type="ORF">UFOPK4358_00006</name>
</gene>
<evidence type="ECO:0000259" key="5">
    <source>
        <dbReference type="Pfam" id="PF22740"/>
    </source>
</evidence>
<dbReference type="PIRSF" id="PIRSF005052">
    <property type="entry name" value="P-loopkin"/>
    <property type="match status" value="1"/>
</dbReference>
<keyword evidence="2" id="KW-0067">ATP-binding</keyword>
<dbReference type="GO" id="GO:0005524">
    <property type="term" value="F:ATP binding"/>
    <property type="evidence" value="ECO:0007669"/>
    <property type="project" value="UniProtKB-KW"/>
</dbReference>